<feature type="compositionally biased region" description="Basic residues" evidence="1">
    <location>
        <begin position="85"/>
        <end position="95"/>
    </location>
</feature>
<keyword evidence="3" id="KW-1185">Reference proteome</keyword>
<dbReference type="Proteomes" id="UP000567293">
    <property type="component" value="Unassembled WGS sequence"/>
</dbReference>
<sequence>MSTPSLDRSKPYAEIHDALGQTMLEQNGIFFNGAGVYLSAANPASPTPAAHTPQPTPAPMQEPEPEQEPAPDEDQEGHDQENHRHAPRHHKGHHR</sequence>
<feature type="compositionally biased region" description="Acidic residues" evidence="1">
    <location>
        <begin position="63"/>
        <end position="76"/>
    </location>
</feature>
<reference evidence="2" key="1">
    <citation type="submission" date="2020-06" db="EMBL/GenBank/DDBJ databases">
        <title>Legume-microbial interactions unlock mineral nutrients during tropical forest succession.</title>
        <authorList>
            <person name="Epihov D.Z."/>
        </authorList>
    </citation>
    <scope>NUCLEOTIDE SEQUENCE [LARGE SCALE GENOMIC DNA]</scope>
    <source>
        <strain evidence="2">Pan2503</strain>
    </source>
</reference>
<name>A0A7V8NRP2_9BACT</name>
<dbReference type="EMBL" id="JACDQQ010001372">
    <property type="protein sequence ID" value="MBA0086151.1"/>
    <property type="molecule type" value="Genomic_DNA"/>
</dbReference>
<comment type="caution">
    <text evidence="2">The sequence shown here is derived from an EMBL/GenBank/DDBJ whole genome shotgun (WGS) entry which is preliminary data.</text>
</comment>
<feature type="compositionally biased region" description="Low complexity" evidence="1">
    <location>
        <begin position="40"/>
        <end position="53"/>
    </location>
</feature>
<gene>
    <name evidence="2" type="ORF">HRJ53_14280</name>
</gene>
<evidence type="ECO:0000256" key="1">
    <source>
        <dbReference type="SAM" id="MobiDB-lite"/>
    </source>
</evidence>
<feature type="region of interest" description="Disordered" evidence="1">
    <location>
        <begin position="38"/>
        <end position="95"/>
    </location>
</feature>
<accession>A0A7V8NRP2</accession>
<dbReference type="AlphaFoldDB" id="A0A7V8NRP2"/>
<proteinExistence type="predicted"/>
<organism evidence="2 3">
    <name type="scientific">Candidatus Acidiferrum panamense</name>
    <dbReference type="NCBI Taxonomy" id="2741543"/>
    <lineage>
        <taxon>Bacteria</taxon>
        <taxon>Pseudomonadati</taxon>
        <taxon>Acidobacteriota</taxon>
        <taxon>Terriglobia</taxon>
        <taxon>Candidatus Acidiferrales</taxon>
        <taxon>Candidatus Acidiferrum</taxon>
    </lineage>
</organism>
<protein>
    <submittedName>
        <fullName evidence="2">Uncharacterized protein</fullName>
    </submittedName>
</protein>
<evidence type="ECO:0000313" key="3">
    <source>
        <dbReference type="Proteomes" id="UP000567293"/>
    </source>
</evidence>
<evidence type="ECO:0000313" key="2">
    <source>
        <dbReference type="EMBL" id="MBA0086151.1"/>
    </source>
</evidence>